<proteinExistence type="predicted"/>
<dbReference type="AlphaFoldDB" id="A0A8S1LV25"/>
<organism evidence="1 2">
    <name type="scientific">Paramecium primaurelia</name>
    <dbReference type="NCBI Taxonomy" id="5886"/>
    <lineage>
        <taxon>Eukaryota</taxon>
        <taxon>Sar</taxon>
        <taxon>Alveolata</taxon>
        <taxon>Ciliophora</taxon>
        <taxon>Intramacronucleata</taxon>
        <taxon>Oligohymenophorea</taxon>
        <taxon>Peniculida</taxon>
        <taxon>Parameciidae</taxon>
        <taxon>Paramecium</taxon>
    </lineage>
</organism>
<dbReference type="Proteomes" id="UP000688137">
    <property type="component" value="Unassembled WGS sequence"/>
</dbReference>
<reference evidence="1" key="1">
    <citation type="submission" date="2021-01" db="EMBL/GenBank/DDBJ databases">
        <authorList>
            <consortium name="Genoscope - CEA"/>
            <person name="William W."/>
        </authorList>
    </citation>
    <scope>NUCLEOTIDE SEQUENCE</scope>
</reference>
<comment type="caution">
    <text evidence="1">The sequence shown here is derived from an EMBL/GenBank/DDBJ whole genome shotgun (WGS) entry which is preliminary data.</text>
</comment>
<name>A0A8S1LV25_PARPR</name>
<sequence length="93" mass="11080">MMIKSEQIMIQHFMIAFIFNRTIIYRKISRIIASSIFSQSVITEKDQFFKSQRIGLLKNEDDISILILGKIREEQQSIAYQNKKFQQKFQGIF</sequence>
<gene>
    <name evidence="1" type="ORF">PPRIM_AZ9-3.1.T0480093</name>
</gene>
<accession>A0A8S1LV25</accession>
<protein>
    <submittedName>
        <fullName evidence="1">Uncharacterized protein</fullName>
    </submittedName>
</protein>
<keyword evidence="2" id="KW-1185">Reference proteome</keyword>
<evidence type="ECO:0000313" key="1">
    <source>
        <dbReference type="EMBL" id="CAD8071870.1"/>
    </source>
</evidence>
<dbReference type="EMBL" id="CAJJDM010000048">
    <property type="protein sequence ID" value="CAD8071870.1"/>
    <property type="molecule type" value="Genomic_DNA"/>
</dbReference>
<evidence type="ECO:0000313" key="2">
    <source>
        <dbReference type="Proteomes" id="UP000688137"/>
    </source>
</evidence>